<keyword evidence="1" id="KW-1133">Transmembrane helix</keyword>
<accession>A0A934JZS9</accession>
<gene>
    <name evidence="2" type="ORF">JF886_16035</name>
</gene>
<sequence length="60" mass="6349">MLGLCALLGAHLRTEGHRRRVGERGYSTEMVVVTAALVVLAIAATAVIAIFVMKKANGLQ</sequence>
<evidence type="ECO:0000313" key="2">
    <source>
        <dbReference type="EMBL" id="MBJ7596339.1"/>
    </source>
</evidence>
<proteinExistence type="predicted"/>
<comment type="caution">
    <text evidence="2">The sequence shown here is derived from an EMBL/GenBank/DDBJ whole genome shotgun (WGS) entry which is preliminary data.</text>
</comment>
<keyword evidence="1" id="KW-0472">Membrane</keyword>
<dbReference type="Proteomes" id="UP000606991">
    <property type="component" value="Unassembled WGS sequence"/>
</dbReference>
<name>A0A934JZS9_9BACT</name>
<keyword evidence="1" id="KW-0812">Transmembrane</keyword>
<dbReference type="AlphaFoldDB" id="A0A934JZS9"/>
<feature type="transmembrane region" description="Helical" evidence="1">
    <location>
        <begin position="32"/>
        <end position="53"/>
    </location>
</feature>
<evidence type="ECO:0000313" key="3">
    <source>
        <dbReference type="Proteomes" id="UP000606991"/>
    </source>
</evidence>
<organism evidence="2 3">
    <name type="scientific">Candidatus Aeolococcus gillhamiae</name>
    <dbReference type="NCBI Taxonomy" id="3127015"/>
    <lineage>
        <taxon>Bacteria</taxon>
        <taxon>Bacillati</taxon>
        <taxon>Candidatus Dormiibacterota</taxon>
        <taxon>Candidatus Dormibacteria</taxon>
        <taxon>Candidatus Aeolococcales</taxon>
        <taxon>Candidatus Aeolococcaceae</taxon>
        <taxon>Candidatus Aeolococcus</taxon>
    </lineage>
</organism>
<reference evidence="2 3" key="1">
    <citation type="submission" date="2020-10" db="EMBL/GenBank/DDBJ databases">
        <title>Ca. Dormibacterota MAGs.</title>
        <authorList>
            <person name="Montgomery K."/>
        </authorList>
    </citation>
    <scope>NUCLEOTIDE SEQUENCE [LARGE SCALE GENOMIC DNA]</scope>
    <source>
        <strain evidence="2">SC8812_S17_18</strain>
    </source>
</reference>
<evidence type="ECO:0000256" key="1">
    <source>
        <dbReference type="SAM" id="Phobius"/>
    </source>
</evidence>
<protein>
    <submittedName>
        <fullName evidence="2">Uncharacterized protein</fullName>
    </submittedName>
</protein>
<dbReference type="EMBL" id="JAEKNS010000157">
    <property type="protein sequence ID" value="MBJ7596339.1"/>
    <property type="molecule type" value="Genomic_DNA"/>
</dbReference>